<evidence type="ECO:0000256" key="4">
    <source>
        <dbReference type="PIRSR" id="PIRSR601765-1"/>
    </source>
</evidence>
<dbReference type="AlphaFoldDB" id="A0A4V5NC87"/>
<dbReference type="SMART" id="SM00947">
    <property type="entry name" value="Pro_CA"/>
    <property type="match status" value="1"/>
</dbReference>
<dbReference type="EMBL" id="NAJQ01001099">
    <property type="protein sequence ID" value="TKA62286.1"/>
    <property type="molecule type" value="Genomic_DNA"/>
</dbReference>
<dbReference type="GO" id="GO:0004089">
    <property type="term" value="F:carbonate dehydratase activity"/>
    <property type="evidence" value="ECO:0007669"/>
    <property type="project" value="UniProtKB-UniRule"/>
</dbReference>
<name>A0A4V5NC87_9PEZI</name>
<reference evidence="6 8" key="1">
    <citation type="submission" date="2017-03" db="EMBL/GenBank/DDBJ databases">
        <title>Genomes of endolithic fungi from Antarctica.</title>
        <authorList>
            <person name="Coleine C."/>
            <person name="Masonjones S."/>
            <person name="Stajich J.E."/>
        </authorList>
    </citation>
    <scope>NUCLEOTIDE SEQUENCE [LARGE SCALE GENOMIC DNA]</scope>
    <source>
        <strain evidence="6 8">CCFEE 5184</strain>
    </source>
</reference>
<dbReference type="STRING" id="329884.A0A4V5NC87"/>
<dbReference type="SUPFAM" id="SSF53056">
    <property type="entry name" value="beta-carbonic anhydrase, cab"/>
    <property type="match status" value="1"/>
</dbReference>
<dbReference type="EMBL" id="NAJQ01001524">
    <property type="protein sequence ID" value="TKA57549.1"/>
    <property type="molecule type" value="Genomic_DNA"/>
</dbReference>
<dbReference type="GO" id="GO:0008270">
    <property type="term" value="F:zinc ion binding"/>
    <property type="evidence" value="ECO:0007669"/>
    <property type="project" value="UniProtKB-UniRule"/>
</dbReference>
<accession>A0A4V5NC87</accession>
<feature type="binding site" evidence="4">
    <location>
        <position position="46"/>
    </location>
    <ligand>
        <name>Zn(2+)</name>
        <dbReference type="ChEBI" id="CHEBI:29105"/>
    </ligand>
</feature>
<dbReference type="Gene3D" id="3.40.1050.10">
    <property type="entry name" value="Carbonic anhydrase"/>
    <property type="match status" value="1"/>
</dbReference>
<dbReference type="Pfam" id="PF00484">
    <property type="entry name" value="Pro_CA"/>
    <property type="match status" value="1"/>
</dbReference>
<evidence type="ECO:0000256" key="1">
    <source>
        <dbReference type="ARBA" id="ARBA00006217"/>
    </source>
</evidence>
<feature type="binding site" evidence="4">
    <location>
        <position position="48"/>
    </location>
    <ligand>
        <name>Zn(2+)</name>
        <dbReference type="ChEBI" id="CHEBI:29105"/>
    </ligand>
</feature>
<dbReference type="PANTHER" id="PTHR43175">
    <property type="entry name" value="CARBONIC ANHYDRASE"/>
    <property type="match status" value="1"/>
</dbReference>
<keyword evidence="3 4" id="KW-0862">Zinc</keyword>
<evidence type="ECO:0000256" key="3">
    <source>
        <dbReference type="ARBA" id="ARBA00022833"/>
    </source>
</evidence>
<dbReference type="OrthoDB" id="10248475at2759"/>
<proteinExistence type="inferred from homology"/>
<comment type="catalytic activity">
    <reaction evidence="5">
        <text>hydrogencarbonate + H(+) = CO2 + H2O</text>
        <dbReference type="Rhea" id="RHEA:10748"/>
        <dbReference type="ChEBI" id="CHEBI:15377"/>
        <dbReference type="ChEBI" id="CHEBI:15378"/>
        <dbReference type="ChEBI" id="CHEBI:16526"/>
        <dbReference type="ChEBI" id="CHEBI:17544"/>
        <dbReference type="EC" id="4.2.1.1"/>
    </reaction>
</comment>
<dbReference type="Proteomes" id="UP000309340">
    <property type="component" value="Unassembled WGS sequence"/>
</dbReference>
<feature type="binding site" evidence="4">
    <location>
        <position position="101"/>
    </location>
    <ligand>
        <name>Zn(2+)</name>
        <dbReference type="ChEBI" id="CHEBI:29105"/>
    </ligand>
</feature>
<comment type="similarity">
    <text evidence="1 5">Belongs to the beta-class carbonic anhydrase family.</text>
</comment>
<dbReference type="InterPro" id="IPR001765">
    <property type="entry name" value="Carbonic_anhydrase"/>
</dbReference>
<evidence type="ECO:0000313" key="6">
    <source>
        <dbReference type="EMBL" id="TKA57549.1"/>
    </source>
</evidence>
<evidence type="ECO:0000313" key="8">
    <source>
        <dbReference type="Proteomes" id="UP000309340"/>
    </source>
</evidence>
<gene>
    <name evidence="6" type="ORF">B0A55_12200</name>
    <name evidence="7" type="ORF">B0A55_12413</name>
</gene>
<evidence type="ECO:0000256" key="5">
    <source>
        <dbReference type="RuleBase" id="RU003956"/>
    </source>
</evidence>
<feature type="binding site" evidence="4">
    <location>
        <position position="98"/>
    </location>
    <ligand>
        <name>Zn(2+)</name>
        <dbReference type="ChEBI" id="CHEBI:29105"/>
    </ligand>
</feature>
<sequence>MSSPLSTDVLLARNKAYLPTHQPIPTRADIISVIGYMPPQIMVVTCADPRCIPETFLKLQTSEAITIRNAGGNIETALPDILALDVLLGLQEIVVIKHTDCGSLAYTDEGVKRVLGERAPGMQEEIAKMEFGSIAGKTLEQGLREQVDVVKGSGLVREDLKARIRGFVFDLASGGLMEVDV</sequence>
<keyword evidence="2 4" id="KW-0479">Metal-binding</keyword>
<dbReference type="EC" id="4.2.1.1" evidence="5"/>
<evidence type="ECO:0000313" key="7">
    <source>
        <dbReference type="EMBL" id="TKA62286.1"/>
    </source>
</evidence>
<comment type="function">
    <text evidence="5">Reversible hydration of carbon dioxide.</text>
</comment>
<dbReference type="InterPro" id="IPR036874">
    <property type="entry name" value="Carbonic_anhydrase_sf"/>
</dbReference>
<evidence type="ECO:0000256" key="2">
    <source>
        <dbReference type="ARBA" id="ARBA00022723"/>
    </source>
</evidence>
<dbReference type="PANTHER" id="PTHR43175:SF3">
    <property type="entry name" value="CARBON DISULFIDE HYDROLASE"/>
    <property type="match status" value="1"/>
</dbReference>
<protein>
    <recommendedName>
        <fullName evidence="5">Carbonic anhydrase</fullName>
        <ecNumber evidence="5">4.2.1.1</ecNumber>
    </recommendedName>
    <alternativeName>
        <fullName evidence="5">Carbonate dehydratase</fullName>
    </alternativeName>
</protein>
<keyword evidence="8" id="KW-1185">Reference proteome</keyword>
<comment type="caution">
    <text evidence="6">The sequence shown here is derived from an EMBL/GenBank/DDBJ whole genome shotgun (WGS) entry which is preliminary data.</text>
</comment>
<keyword evidence="5" id="KW-0456">Lyase</keyword>
<organism evidence="6 8">
    <name type="scientific">Friedmanniomyces simplex</name>
    <dbReference type="NCBI Taxonomy" id="329884"/>
    <lineage>
        <taxon>Eukaryota</taxon>
        <taxon>Fungi</taxon>
        <taxon>Dikarya</taxon>
        <taxon>Ascomycota</taxon>
        <taxon>Pezizomycotina</taxon>
        <taxon>Dothideomycetes</taxon>
        <taxon>Dothideomycetidae</taxon>
        <taxon>Mycosphaerellales</taxon>
        <taxon>Teratosphaeriaceae</taxon>
        <taxon>Friedmanniomyces</taxon>
    </lineage>
</organism>
<comment type="cofactor">
    <cofactor evidence="4">
        <name>Zn(2+)</name>
        <dbReference type="ChEBI" id="CHEBI:29105"/>
    </cofactor>
    <text evidence="4">Binds 1 zinc ion per subunit.</text>
</comment>